<gene>
    <name evidence="2" type="ORF">FHS12_000447</name>
</gene>
<accession>A0A7W5A1D1</accession>
<dbReference type="InterPro" id="IPR001387">
    <property type="entry name" value="Cro/C1-type_HTH"/>
</dbReference>
<evidence type="ECO:0000313" key="2">
    <source>
        <dbReference type="EMBL" id="MBB3087524.1"/>
    </source>
</evidence>
<dbReference type="PROSITE" id="PS50943">
    <property type="entry name" value="HTH_CROC1"/>
    <property type="match status" value="1"/>
</dbReference>
<reference evidence="2 3" key="1">
    <citation type="submission" date="2020-08" db="EMBL/GenBank/DDBJ databases">
        <title>Genomic Encyclopedia of Type Strains, Phase III (KMG-III): the genomes of soil and plant-associated and newly described type strains.</title>
        <authorList>
            <person name="Whitman W."/>
        </authorList>
    </citation>
    <scope>NUCLEOTIDE SEQUENCE [LARGE SCALE GENOMIC DNA]</scope>
    <source>
        <strain evidence="2 3">CECT 3302</strain>
    </source>
</reference>
<organism evidence="2 3">
    <name type="scientific">Nocardioides albus</name>
    <dbReference type="NCBI Taxonomy" id="1841"/>
    <lineage>
        <taxon>Bacteria</taxon>
        <taxon>Bacillati</taxon>
        <taxon>Actinomycetota</taxon>
        <taxon>Actinomycetes</taxon>
        <taxon>Propionibacteriales</taxon>
        <taxon>Nocardioidaceae</taxon>
        <taxon>Nocardioides</taxon>
    </lineage>
</organism>
<dbReference type="AlphaFoldDB" id="A0A7W5A1D1"/>
<protein>
    <submittedName>
        <fullName evidence="2">Tetratricopeptide (TPR) repeat protein</fullName>
    </submittedName>
</protein>
<dbReference type="EMBL" id="JACHXG010000001">
    <property type="protein sequence ID" value="MBB3087524.1"/>
    <property type="molecule type" value="Genomic_DNA"/>
</dbReference>
<comment type="caution">
    <text evidence="2">The sequence shown here is derived from an EMBL/GenBank/DDBJ whole genome shotgun (WGS) entry which is preliminary data.</text>
</comment>
<dbReference type="Proteomes" id="UP000577707">
    <property type="component" value="Unassembled WGS sequence"/>
</dbReference>
<evidence type="ECO:0000259" key="1">
    <source>
        <dbReference type="PROSITE" id="PS50943"/>
    </source>
</evidence>
<proteinExistence type="predicted"/>
<keyword evidence="3" id="KW-1185">Reference proteome</keyword>
<evidence type="ECO:0000313" key="3">
    <source>
        <dbReference type="Proteomes" id="UP000577707"/>
    </source>
</evidence>
<feature type="domain" description="HTH cro/C1-type" evidence="1">
    <location>
        <begin position="2"/>
        <end position="31"/>
    </location>
</feature>
<name>A0A7W5A1D1_9ACTN</name>
<sequence>MSKIERGERELRKVDLLVEIAGYLKVTVGDLLGQPVLLEDEDPEAQDIPAVRDALMSPRRLSRVLFARRGDTAVVPRHVAVFAEQTWSDFQSGRIGLVVKALPGLIESAQALEELDEPASRWAVSARIHHLAASTLSKIGESDLAWLAAERAMHAADRSADPLVLASAARAGTHALLAAGRYEEAIELGSSAAEWLRQDMIADDPSAISLLGMLHLRVGVAAARHDDRSTANDHLRLAEELADILDGDGNYWQTAFGPTNVRLHQVSIALDLGDVAYVVDHADDVDTTAVPVERGACHRIDMAKALSLVAEDERALAFLLEAEGQAPQLVRHSATVRQTVKALQRRAPSTGQASSPLMALAERCRAVG</sequence>